<keyword evidence="1" id="KW-1133">Transmembrane helix</keyword>
<gene>
    <name evidence="2" type="ORF">Cgig2_026602</name>
</gene>
<dbReference type="EMBL" id="JAKOGI010000099">
    <property type="protein sequence ID" value="KAJ8444398.1"/>
    <property type="molecule type" value="Genomic_DNA"/>
</dbReference>
<evidence type="ECO:0000313" key="3">
    <source>
        <dbReference type="Proteomes" id="UP001153076"/>
    </source>
</evidence>
<organism evidence="2 3">
    <name type="scientific">Carnegiea gigantea</name>
    <dbReference type="NCBI Taxonomy" id="171969"/>
    <lineage>
        <taxon>Eukaryota</taxon>
        <taxon>Viridiplantae</taxon>
        <taxon>Streptophyta</taxon>
        <taxon>Embryophyta</taxon>
        <taxon>Tracheophyta</taxon>
        <taxon>Spermatophyta</taxon>
        <taxon>Magnoliopsida</taxon>
        <taxon>eudicotyledons</taxon>
        <taxon>Gunneridae</taxon>
        <taxon>Pentapetalae</taxon>
        <taxon>Caryophyllales</taxon>
        <taxon>Cactineae</taxon>
        <taxon>Cactaceae</taxon>
        <taxon>Cactoideae</taxon>
        <taxon>Echinocereeae</taxon>
        <taxon>Carnegiea</taxon>
    </lineage>
</organism>
<sequence length="219" mass="24786">MGANGVYLVSLVKSMPISLVLKTILGLKFTNTATPTLTRKVAKDLCLTRYACPQKNENLQMPKQNTTLSCLLFRASLASLYYTLIIVSYIYRVANMSRPFHLPYGNLLTRIFTYSKVPLDPKDCVNQTIPVISAHSFKTLRFYKAATGGWRHVFELTSDEATTLMVPLPDHPSLTTLMDNLESLRANHTEFRNKVDLMHFEMGLVSRKLDELMCMTSLV</sequence>
<protein>
    <submittedName>
        <fullName evidence="2">Uncharacterized protein</fullName>
    </submittedName>
</protein>
<evidence type="ECO:0000256" key="1">
    <source>
        <dbReference type="SAM" id="Phobius"/>
    </source>
</evidence>
<comment type="caution">
    <text evidence="2">The sequence shown here is derived from an EMBL/GenBank/DDBJ whole genome shotgun (WGS) entry which is preliminary data.</text>
</comment>
<dbReference type="Proteomes" id="UP001153076">
    <property type="component" value="Unassembled WGS sequence"/>
</dbReference>
<name>A0A9Q1KJB0_9CARY</name>
<feature type="transmembrane region" description="Helical" evidence="1">
    <location>
        <begin position="71"/>
        <end position="91"/>
    </location>
</feature>
<dbReference type="OrthoDB" id="1751168at2759"/>
<dbReference type="AlphaFoldDB" id="A0A9Q1KJB0"/>
<accession>A0A9Q1KJB0</accession>
<keyword evidence="1" id="KW-0472">Membrane</keyword>
<evidence type="ECO:0000313" key="2">
    <source>
        <dbReference type="EMBL" id="KAJ8444398.1"/>
    </source>
</evidence>
<keyword evidence="1" id="KW-0812">Transmembrane</keyword>
<proteinExistence type="predicted"/>
<reference evidence="2" key="1">
    <citation type="submission" date="2022-04" db="EMBL/GenBank/DDBJ databases">
        <title>Carnegiea gigantea Genome sequencing and assembly v2.</title>
        <authorList>
            <person name="Copetti D."/>
            <person name="Sanderson M.J."/>
            <person name="Burquez A."/>
            <person name="Wojciechowski M.F."/>
        </authorList>
    </citation>
    <scope>NUCLEOTIDE SEQUENCE</scope>
    <source>
        <strain evidence="2">SGP5-SGP5p</strain>
        <tissue evidence="2">Aerial part</tissue>
    </source>
</reference>
<keyword evidence="3" id="KW-1185">Reference proteome</keyword>